<dbReference type="EMBL" id="VJMJ01000261">
    <property type="protein sequence ID" value="KAF0724841.1"/>
    <property type="molecule type" value="Genomic_DNA"/>
</dbReference>
<comment type="caution">
    <text evidence="1">The sequence shown here is derived from an EMBL/GenBank/DDBJ whole genome shotgun (WGS) entry which is preliminary data.</text>
</comment>
<evidence type="ECO:0000313" key="1">
    <source>
        <dbReference type="EMBL" id="KAF0724841.1"/>
    </source>
</evidence>
<gene>
    <name evidence="1" type="ORF">Ae201684_016590</name>
</gene>
<sequence>MSRLAWCLLGGCLAILAGVELYGSFLSVSPVFRGGHVSNHSSESLETELLHLTRLNDICMAETEAIIPWTYNSPTIDRSLVYSKDMPLATLLGQLAECPDVDVFLPNHLHGHGYCEDAMAYVKFLKARSLPLWVFDIVFNVDGTNQTYFDLCPKSAILFLNHYWDHLHERPTFPRNKTVILMPNIEMYELKAEHYNRADIVLAKTKDAYRRITSWYKQSNSIDKSSAVRFTQHTSSDPTVFLQPLPPKNFDKLTIFHAGGSSAHKNTPAILDCWQSRPDFPTVHIYSKNKWYSEHLSVIPSNVDLNLGGEMSSVELGRKMAEASVILCPSAMEGFGHYINQARASGALVVTTNGTPMNEFVDNATGVLIDATPRQQGGEVLMGENTEWNVEANAICAAVDKVLAMSPSERKAKARAGRLQYEEQVHFFENAMNQLRQHLKQQSLRLI</sequence>
<dbReference type="Gene3D" id="3.40.50.2000">
    <property type="entry name" value="Glycogen Phosphorylase B"/>
    <property type="match status" value="1"/>
</dbReference>
<evidence type="ECO:0008006" key="3">
    <source>
        <dbReference type="Google" id="ProtNLM"/>
    </source>
</evidence>
<protein>
    <recommendedName>
        <fullName evidence="3">Glycosyl transferase family 1 domain-containing protein</fullName>
    </recommendedName>
</protein>
<evidence type="ECO:0000313" key="2">
    <source>
        <dbReference type="Proteomes" id="UP000481153"/>
    </source>
</evidence>
<name>A0A6G0WEL2_9STRA</name>
<dbReference type="Proteomes" id="UP000481153">
    <property type="component" value="Unassembled WGS sequence"/>
</dbReference>
<dbReference type="VEuPathDB" id="FungiDB:AeMF1_014059"/>
<accession>A0A6G0WEL2</accession>
<proteinExistence type="predicted"/>
<dbReference type="SUPFAM" id="SSF53756">
    <property type="entry name" value="UDP-Glycosyltransferase/glycogen phosphorylase"/>
    <property type="match status" value="1"/>
</dbReference>
<dbReference type="AlphaFoldDB" id="A0A6G0WEL2"/>
<keyword evidence="2" id="KW-1185">Reference proteome</keyword>
<reference evidence="1 2" key="1">
    <citation type="submission" date="2019-07" db="EMBL/GenBank/DDBJ databases">
        <title>Genomics analysis of Aphanomyces spp. identifies a new class of oomycete effector associated with host adaptation.</title>
        <authorList>
            <person name="Gaulin E."/>
        </authorList>
    </citation>
    <scope>NUCLEOTIDE SEQUENCE [LARGE SCALE GENOMIC DNA]</scope>
    <source>
        <strain evidence="1 2">ATCC 201684</strain>
    </source>
</reference>
<organism evidence="1 2">
    <name type="scientific">Aphanomyces euteiches</name>
    <dbReference type="NCBI Taxonomy" id="100861"/>
    <lineage>
        <taxon>Eukaryota</taxon>
        <taxon>Sar</taxon>
        <taxon>Stramenopiles</taxon>
        <taxon>Oomycota</taxon>
        <taxon>Saprolegniomycetes</taxon>
        <taxon>Saprolegniales</taxon>
        <taxon>Verrucalvaceae</taxon>
        <taxon>Aphanomyces</taxon>
    </lineage>
</organism>